<keyword evidence="4" id="KW-1133">Transmembrane helix</keyword>
<dbReference type="Gene3D" id="2.60.40.1120">
    <property type="entry name" value="Carboxypeptidase-like, regulatory domain"/>
    <property type="match status" value="1"/>
</dbReference>
<evidence type="ECO:0000256" key="1">
    <source>
        <dbReference type="ARBA" id="ARBA00004442"/>
    </source>
</evidence>
<dbReference type="GO" id="GO:0009279">
    <property type="term" value="C:cell outer membrane"/>
    <property type="evidence" value="ECO:0007669"/>
    <property type="project" value="UniProtKB-SubCell"/>
</dbReference>
<dbReference type="GO" id="GO:0030246">
    <property type="term" value="F:carbohydrate binding"/>
    <property type="evidence" value="ECO:0007669"/>
    <property type="project" value="InterPro"/>
</dbReference>
<keyword evidence="7" id="KW-1185">Reference proteome</keyword>
<dbReference type="Pfam" id="PF25183">
    <property type="entry name" value="OMP_b-brl_4"/>
    <property type="match status" value="1"/>
</dbReference>
<reference evidence="6 7" key="1">
    <citation type="submission" date="2020-08" db="EMBL/GenBank/DDBJ databases">
        <title>Genomic Encyclopedia of Type Strains, Phase IV (KMG-IV): sequencing the most valuable type-strain genomes for metagenomic binning, comparative biology and taxonomic classification.</title>
        <authorList>
            <person name="Goeker M."/>
        </authorList>
    </citation>
    <scope>NUCLEOTIDE SEQUENCE [LARGE SCALE GENOMIC DNA]</scope>
    <source>
        <strain evidence="6 7">DSM 103733</strain>
    </source>
</reference>
<dbReference type="InterPro" id="IPR057601">
    <property type="entry name" value="Oar-like_b-barrel"/>
</dbReference>
<organism evidence="6 7">
    <name type="scientific">Silvibacterium bohemicum</name>
    <dbReference type="NCBI Taxonomy" id="1577686"/>
    <lineage>
        <taxon>Bacteria</taxon>
        <taxon>Pseudomonadati</taxon>
        <taxon>Acidobacteriota</taxon>
        <taxon>Terriglobia</taxon>
        <taxon>Terriglobales</taxon>
        <taxon>Acidobacteriaceae</taxon>
        <taxon>Silvibacterium</taxon>
    </lineage>
</organism>
<dbReference type="Proteomes" id="UP000538666">
    <property type="component" value="Unassembled WGS sequence"/>
</dbReference>
<dbReference type="AlphaFoldDB" id="A0A841K5L1"/>
<keyword evidence="2 4" id="KW-0472">Membrane</keyword>
<feature type="domain" description="TonB-dependent transporter Oar-like beta-barrel" evidence="5">
    <location>
        <begin position="287"/>
        <end position="1179"/>
    </location>
</feature>
<evidence type="ECO:0000313" key="7">
    <source>
        <dbReference type="Proteomes" id="UP000538666"/>
    </source>
</evidence>
<name>A0A841K5L1_9BACT</name>
<comment type="subcellular location">
    <subcellularLocation>
        <location evidence="1">Cell outer membrane</location>
    </subcellularLocation>
</comment>
<dbReference type="InterPro" id="IPR036942">
    <property type="entry name" value="Beta-barrel_TonB_sf"/>
</dbReference>
<evidence type="ECO:0000313" key="6">
    <source>
        <dbReference type="EMBL" id="MBB6145888.1"/>
    </source>
</evidence>
<evidence type="ECO:0000256" key="4">
    <source>
        <dbReference type="SAM" id="Phobius"/>
    </source>
</evidence>
<gene>
    <name evidence="6" type="ORF">HNQ77_003858</name>
</gene>
<dbReference type="InterPro" id="IPR013784">
    <property type="entry name" value="Carb-bd-like_fold"/>
</dbReference>
<dbReference type="SUPFAM" id="SSF56935">
    <property type="entry name" value="Porins"/>
    <property type="match status" value="1"/>
</dbReference>
<feature type="transmembrane region" description="Helical" evidence="4">
    <location>
        <begin position="48"/>
        <end position="69"/>
    </location>
</feature>
<dbReference type="Pfam" id="PF13620">
    <property type="entry name" value="CarboxypepD_reg"/>
    <property type="match status" value="1"/>
</dbReference>
<evidence type="ECO:0000256" key="3">
    <source>
        <dbReference type="ARBA" id="ARBA00023237"/>
    </source>
</evidence>
<sequence length="1186" mass="127805">MNVVRTSAEEFHSHALALLRAQQTRQWLLEDQKSREQRSCIEKPQLRIAGIAIAILAVLLCASTCFGQSTFGGIRGTVQDASGAAIPDAQVTLHSVDENTDQVTKTDGTGSFILENIKAGKYSLRGQHEGFADSVLNGITLTARQDLRFTLSMTVAAQQTTVEVTSSAAEINTENASIGDSKSGTDIGQLPLNFRASTTSPLAALATSADVQQDSQGNFAIGGATSNQIGFSVDGISSVNVFQSGVALTVNAAGSNPYPSSEGIAELKVTAFNNNAEFSQIADVTFTTKAGTNQFHGSLFEYLQNDALNANVYNFAEKSPERFNTFGGSVGGPVLIPHLYNGHDKTFFFFDYEGNRRRTSAAEQYTVPTALERTGNLSGLASTVPNGLTNPFTGQAYPNYQITSPLSQSSQTLLNDYYPLPNAANLGGGLNYQTLVSTPSNTNGVDGRIDRVITSKQQVYARFNWKNLLVNVVNPLLPNDVDTEHDRSFLISHNYDINNQWLNEFRFGFTHTILSPDFPIEGAAAIAQLGLQGVNVSHHPTDGGFPSIFFSDGTNFTPIGRDHVGPTQSSTNQLADNVTYSRGRHTIRAGFDERWVRFQVPEIETPSDDYGLFSFNQNVFTGSSFGDLLLGLPNTTYFAVTGPKDDAGGIQTGFYGQDEWRVSDRLTVSAGLRWELLPPFQDVNGIQANFDPKTNAVIVNDTLYQKLGGPVLAFLQSFNACNAAPPGFSAPADAGYAPSTSIPCTSVVSNTQEGLPKGLRQTYMRNLDPRLSIAWRPFSNDKTVLRAGFGIFTVTALGQLQNNNESNPQASVFTYTNKSGNLPTFQFPQVAPASAIGQAPVGGGEIEQATDPRFRDAQSAQWNVTVEQAVTTNTAVRVSYVGLNSYRLPVTVNLNQQLPTTVPAPQANPNPIPFPNWGTIFSTENLGHQNYQALELQATHRMGNGLSYQANYTWAHDLSDAQGDAPTAFQGETRYGLADEDRFAINKNRGNVVGTRRNRFLLTGTYELPYGRGRRWSNSSSIMNGFLGGWNINTITLLETGPFLTPTMSVSNDQTNTNPSAADVAVVRPDRVGNPMPAHRTNANYFNINAFAPPPTGAGRVGDASVGSLEGPGTIAVNAGLAKTIPITEGTHLRFEATFTNVLNHTNFAPPVTDISNPASFGALTTAQTAESAGNRTGQVALRFEF</sequence>
<evidence type="ECO:0000256" key="2">
    <source>
        <dbReference type="ARBA" id="ARBA00023136"/>
    </source>
</evidence>
<dbReference type="RefSeq" id="WP_231581486.1">
    <property type="nucleotide sequence ID" value="NZ_JACHEK010000008.1"/>
</dbReference>
<dbReference type="Gene3D" id="2.40.170.20">
    <property type="entry name" value="TonB-dependent receptor, beta-barrel domain"/>
    <property type="match status" value="1"/>
</dbReference>
<keyword evidence="4" id="KW-0812">Transmembrane</keyword>
<proteinExistence type="predicted"/>
<keyword evidence="3" id="KW-0998">Cell outer membrane</keyword>
<protein>
    <recommendedName>
        <fullName evidence="5">TonB-dependent transporter Oar-like beta-barrel domain-containing protein</fullName>
    </recommendedName>
</protein>
<dbReference type="SUPFAM" id="SSF49452">
    <property type="entry name" value="Starch-binding domain-like"/>
    <property type="match status" value="1"/>
</dbReference>
<accession>A0A841K5L1</accession>
<comment type="caution">
    <text evidence="6">The sequence shown here is derived from an EMBL/GenBank/DDBJ whole genome shotgun (WGS) entry which is preliminary data.</text>
</comment>
<dbReference type="EMBL" id="JACHEK010000008">
    <property type="protein sequence ID" value="MBB6145888.1"/>
    <property type="molecule type" value="Genomic_DNA"/>
</dbReference>
<evidence type="ECO:0000259" key="5">
    <source>
        <dbReference type="Pfam" id="PF25183"/>
    </source>
</evidence>